<gene>
    <name evidence="3" type="ORF">SAMN04489713_104635</name>
</gene>
<evidence type="ECO:0000256" key="1">
    <source>
        <dbReference type="SAM" id="MobiDB-lite"/>
    </source>
</evidence>
<feature type="compositionally biased region" description="Acidic residues" evidence="1">
    <location>
        <begin position="364"/>
        <end position="373"/>
    </location>
</feature>
<feature type="compositionally biased region" description="Low complexity" evidence="1">
    <location>
        <begin position="140"/>
        <end position="149"/>
    </location>
</feature>
<sequence length="476" mass="48323">MLMSPAAEAVPGGRPSGVRLLMDITATGDAARGPGYTLTYTVRVRARGGVARHAAVRLVAERPLVWTSHSRTCSKADSGRELRCELGDVGAKPQERKGTVRIPAAKVSGPAAKPLSILALADASNATRRSALAMFDFSGAAPSPSTKASPKPEPCAGKKPCPTSGGKPSPRGKPRHCATGKAKTGAKPCTKTKPPAGKSSASSPRPHKSIRPSGVKPTPHKTPHKTPKAHPKAGGKATGRPSTGRPTATSPRPHKTPKAGALPHGGGKATTSRPRVSGPRAPESTRPPGGNATPRKTPHETPRVQSGAGDGEHPSRPAGGQTNAGDPPAMPEAPGPSVSVPVCRGADCPDEGPVDVEAGVPDVPDPEAAEPPEPEAGVAAPPAPGSAVPPVPRPDANVLPQMTPPADPNVAAGRTRMTLMAPVGAEEGDDTDWAVVVGAALVAEIGLLWGAACIALWRRRIRLSRATSGSADDGPM</sequence>
<feature type="compositionally biased region" description="Basic residues" evidence="1">
    <location>
        <begin position="218"/>
        <end position="233"/>
    </location>
</feature>
<evidence type="ECO:0000313" key="3">
    <source>
        <dbReference type="EMBL" id="SFO23581.1"/>
    </source>
</evidence>
<feature type="transmembrane region" description="Helical" evidence="2">
    <location>
        <begin position="433"/>
        <end position="457"/>
    </location>
</feature>
<feature type="region of interest" description="Disordered" evidence="1">
    <location>
        <begin position="138"/>
        <end position="411"/>
    </location>
</feature>
<protein>
    <submittedName>
        <fullName evidence="3">Uncharacterized protein</fullName>
    </submittedName>
</protein>
<evidence type="ECO:0000256" key="2">
    <source>
        <dbReference type="SAM" id="Phobius"/>
    </source>
</evidence>
<keyword evidence="2" id="KW-0472">Membrane</keyword>
<evidence type="ECO:0000313" key="4">
    <source>
        <dbReference type="Proteomes" id="UP000183413"/>
    </source>
</evidence>
<dbReference type="Proteomes" id="UP000183413">
    <property type="component" value="Unassembled WGS sequence"/>
</dbReference>
<dbReference type="AlphaFoldDB" id="A0A1I5FJU1"/>
<dbReference type="InParanoid" id="A0A1I5FJU1"/>
<dbReference type="EMBL" id="FOVH01000004">
    <property type="protein sequence ID" value="SFO23581.1"/>
    <property type="molecule type" value="Genomic_DNA"/>
</dbReference>
<proteinExistence type="predicted"/>
<keyword evidence="2" id="KW-1133">Transmembrane helix</keyword>
<organism evidence="3 4">
    <name type="scientific">Actinomadura madurae</name>
    <dbReference type="NCBI Taxonomy" id="1993"/>
    <lineage>
        <taxon>Bacteria</taxon>
        <taxon>Bacillati</taxon>
        <taxon>Actinomycetota</taxon>
        <taxon>Actinomycetes</taxon>
        <taxon>Streptosporangiales</taxon>
        <taxon>Thermomonosporaceae</taxon>
        <taxon>Actinomadura</taxon>
    </lineage>
</organism>
<dbReference type="STRING" id="1993.SAMN04489713_104635"/>
<name>A0A1I5FJU1_9ACTN</name>
<feature type="compositionally biased region" description="Polar residues" evidence="1">
    <location>
        <begin position="240"/>
        <end position="250"/>
    </location>
</feature>
<keyword evidence="2" id="KW-0812">Transmembrane</keyword>
<feature type="compositionally biased region" description="Pro residues" evidence="1">
    <location>
        <begin position="381"/>
        <end position="393"/>
    </location>
</feature>
<accession>A0A1I5FJU1</accession>
<reference evidence="3 4" key="1">
    <citation type="submission" date="2016-10" db="EMBL/GenBank/DDBJ databases">
        <authorList>
            <person name="de Groot N.N."/>
        </authorList>
    </citation>
    <scope>NUCLEOTIDE SEQUENCE [LARGE SCALE GENOMIC DNA]</scope>
    <source>
        <strain evidence="3 4">DSM 43067</strain>
    </source>
</reference>
<keyword evidence="4" id="KW-1185">Reference proteome</keyword>
<feature type="compositionally biased region" description="Low complexity" evidence="1">
    <location>
        <begin position="193"/>
        <end position="204"/>
    </location>
</feature>